<dbReference type="PANTHER" id="PTHR47950">
    <property type="entry name" value="CYTOCHROME P450, FAMILY 76, SUBFAMILY C, POLYPEPTIDE 5-RELATED"/>
    <property type="match status" value="1"/>
</dbReference>
<gene>
    <name evidence="7" type="ORF">Lalb_Chr16g0389011</name>
</gene>
<dbReference type="PANTHER" id="PTHR47950:SF16">
    <property type="entry name" value="CYTOCHROME P450 FAMILY PROTEIN"/>
    <property type="match status" value="1"/>
</dbReference>
<dbReference type="AlphaFoldDB" id="A0A6A5MUL1"/>
<evidence type="ECO:0000256" key="2">
    <source>
        <dbReference type="ARBA" id="ARBA00022723"/>
    </source>
</evidence>
<dbReference type="PRINTS" id="PR00463">
    <property type="entry name" value="EP450I"/>
</dbReference>
<dbReference type="SUPFAM" id="SSF48264">
    <property type="entry name" value="Cytochrome P450"/>
    <property type="match status" value="1"/>
</dbReference>
<dbReference type="GO" id="GO:0016705">
    <property type="term" value="F:oxidoreductase activity, acting on paired donors, with incorporation or reduction of molecular oxygen"/>
    <property type="evidence" value="ECO:0007669"/>
    <property type="project" value="InterPro"/>
</dbReference>
<accession>A0A6A5MUL1</accession>
<comment type="caution">
    <text evidence="7">The sequence shown here is derived from an EMBL/GenBank/DDBJ whole genome shotgun (WGS) entry which is preliminary data.</text>
</comment>
<keyword evidence="8" id="KW-1185">Reference proteome</keyword>
<proteinExistence type="inferred from homology"/>
<dbReference type="InterPro" id="IPR001128">
    <property type="entry name" value="Cyt_P450"/>
</dbReference>
<reference evidence="8" key="1">
    <citation type="journal article" date="2020" name="Nat. Commun.">
        <title>Genome sequence of the cluster root forming white lupin.</title>
        <authorList>
            <person name="Hufnagel B."/>
            <person name="Marques A."/>
            <person name="Soriano A."/>
            <person name="Marques L."/>
            <person name="Divol F."/>
            <person name="Doumas P."/>
            <person name="Sallet E."/>
            <person name="Mancinotti D."/>
            <person name="Carrere S."/>
            <person name="Marande W."/>
            <person name="Arribat S."/>
            <person name="Keller J."/>
            <person name="Huneau C."/>
            <person name="Blein T."/>
            <person name="Aime D."/>
            <person name="Laguerre M."/>
            <person name="Taylor J."/>
            <person name="Schubert V."/>
            <person name="Nelson M."/>
            <person name="Geu-Flores F."/>
            <person name="Crespi M."/>
            <person name="Gallardo-Guerrero K."/>
            <person name="Delaux P.-M."/>
            <person name="Salse J."/>
            <person name="Berges H."/>
            <person name="Guyot R."/>
            <person name="Gouzy J."/>
            <person name="Peret B."/>
        </authorList>
    </citation>
    <scope>NUCLEOTIDE SEQUENCE [LARGE SCALE GENOMIC DNA]</scope>
    <source>
        <strain evidence="8">cv. Amiga</strain>
    </source>
</reference>
<dbReference type="OrthoDB" id="2789670at2759"/>
<keyword evidence="5 6" id="KW-0349">Heme</keyword>
<comment type="similarity">
    <text evidence="1 6">Belongs to the cytochrome P450 family.</text>
</comment>
<dbReference type="PROSITE" id="PS00086">
    <property type="entry name" value="CYTOCHROME_P450"/>
    <property type="match status" value="1"/>
</dbReference>
<name>A0A6A5MUL1_LUPAL</name>
<dbReference type="CDD" id="cd11073">
    <property type="entry name" value="CYP76-like"/>
    <property type="match status" value="1"/>
</dbReference>
<keyword evidence="2 5" id="KW-0479">Metal-binding</keyword>
<feature type="binding site" description="axial binding residue" evidence="5">
    <location>
        <position position="440"/>
    </location>
    <ligand>
        <name>heme</name>
        <dbReference type="ChEBI" id="CHEBI:30413"/>
    </ligand>
    <ligandPart>
        <name>Fe</name>
        <dbReference type="ChEBI" id="CHEBI:18248"/>
    </ligandPart>
</feature>
<dbReference type="InterPro" id="IPR036396">
    <property type="entry name" value="Cyt_P450_sf"/>
</dbReference>
<dbReference type="GO" id="GO:0020037">
    <property type="term" value="F:heme binding"/>
    <property type="evidence" value="ECO:0007669"/>
    <property type="project" value="InterPro"/>
</dbReference>
<dbReference type="PRINTS" id="PR00385">
    <property type="entry name" value="P450"/>
</dbReference>
<keyword evidence="3 6" id="KW-0560">Oxidoreductase</keyword>
<evidence type="ECO:0000256" key="4">
    <source>
        <dbReference type="ARBA" id="ARBA00023004"/>
    </source>
</evidence>
<dbReference type="InterPro" id="IPR017972">
    <property type="entry name" value="Cyt_P450_CS"/>
</dbReference>
<dbReference type="EMBL" id="WOCE01000016">
    <property type="protein sequence ID" value="KAE9597667.1"/>
    <property type="molecule type" value="Genomic_DNA"/>
</dbReference>
<comment type="cofactor">
    <cofactor evidence="5">
        <name>heme</name>
        <dbReference type="ChEBI" id="CHEBI:30413"/>
    </cofactor>
</comment>
<dbReference type="Pfam" id="PF00067">
    <property type="entry name" value="p450"/>
    <property type="match status" value="1"/>
</dbReference>
<sequence>MDSLISSSILPLLFTCIVIQVLRSFFKKENYKLPPGPSLLTILGNLHEFWKKPPQTMANLANIYGPIMCFKIGHSTSVIISSPDMAKEVLKTHDLLFSDRSIPQVITSLNHDRLSLPFLPVSPLWRDLRKICNNQLFSSKTLDASQDLRRKKLQQLLNDVHKISLSGEGVDVGIAAFKTCINFLSYTFVSEDFVQYVSKDDEYKDLVATLLKLVGTPNLVDIFPMLKIFDPQRLKKSTTSYLSKFFLILDSLINKRIMLREGKHYVTNNDMLDTLLNISQQDSQMMDKRKIRHFLLDLLVAGTDTTAYALERAMTELLHNPKIMIKAKKELEQTIGIGNPIEESDIAKLPYLQAIIKETLRMYPPAPLLLPRKAKVDVQISGYTIPNGARVLINEWAIGRNPNFWENANSFSPERFIVSTIDAKGQNFQFTPFGSGRRICPGSPLAIRMLHSMLGSLINTFDWKLENDINPKDMDLDQPLRAIPIKINN</sequence>
<keyword evidence="4 5" id="KW-0408">Iron</keyword>
<protein>
    <submittedName>
        <fullName evidence="7">Putative geraniol 8-hydroxylase</fullName>
    </submittedName>
</protein>
<evidence type="ECO:0000256" key="6">
    <source>
        <dbReference type="RuleBase" id="RU000461"/>
    </source>
</evidence>
<evidence type="ECO:0000256" key="5">
    <source>
        <dbReference type="PIRSR" id="PIRSR602401-1"/>
    </source>
</evidence>
<dbReference type="InterPro" id="IPR002401">
    <property type="entry name" value="Cyt_P450_E_grp-I"/>
</dbReference>
<dbReference type="Gene3D" id="1.10.630.10">
    <property type="entry name" value="Cytochrome P450"/>
    <property type="match status" value="1"/>
</dbReference>
<keyword evidence="6" id="KW-0503">Monooxygenase</keyword>
<dbReference type="GO" id="GO:0005506">
    <property type="term" value="F:iron ion binding"/>
    <property type="evidence" value="ECO:0007669"/>
    <property type="project" value="InterPro"/>
</dbReference>
<evidence type="ECO:0000256" key="3">
    <source>
        <dbReference type="ARBA" id="ARBA00023002"/>
    </source>
</evidence>
<dbReference type="Proteomes" id="UP000447434">
    <property type="component" value="Chromosome 16"/>
</dbReference>
<evidence type="ECO:0000313" key="7">
    <source>
        <dbReference type="EMBL" id="KAE9597667.1"/>
    </source>
</evidence>
<evidence type="ECO:0000256" key="1">
    <source>
        <dbReference type="ARBA" id="ARBA00010617"/>
    </source>
</evidence>
<dbReference type="GO" id="GO:0004497">
    <property type="term" value="F:monooxygenase activity"/>
    <property type="evidence" value="ECO:0007669"/>
    <property type="project" value="UniProtKB-KW"/>
</dbReference>
<organism evidence="7 8">
    <name type="scientific">Lupinus albus</name>
    <name type="common">White lupine</name>
    <name type="synonym">Lupinus termis</name>
    <dbReference type="NCBI Taxonomy" id="3870"/>
    <lineage>
        <taxon>Eukaryota</taxon>
        <taxon>Viridiplantae</taxon>
        <taxon>Streptophyta</taxon>
        <taxon>Embryophyta</taxon>
        <taxon>Tracheophyta</taxon>
        <taxon>Spermatophyta</taxon>
        <taxon>Magnoliopsida</taxon>
        <taxon>eudicotyledons</taxon>
        <taxon>Gunneridae</taxon>
        <taxon>Pentapetalae</taxon>
        <taxon>rosids</taxon>
        <taxon>fabids</taxon>
        <taxon>Fabales</taxon>
        <taxon>Fabaceae</taxon>
        <taxon>Papilionoideae</taxon>
        <taxon>50 kb inversion clade</taxon>
        <taxon>genistoids sensu lato</taxon>
        <taxon>core genistoids</taxon>
        <taxon>Genisteae</taxon>
        <taxon>Lupinus</taxon>
    </lineage>
</organism>
<dbReference type="FunFam" id="1.10.630.10:FF:000007">
    <property type="entry name" value="Cytochrome P450 76C4"/>
    <property type="match status" value="1"/>
</dbReference>
<evidence type="ECO:0000313" key="8">
    <source>
        <dbReference type="Proteomes" id="UP000447434"/>
    </source>
</evidence>